<dbReference type="InterPro" id="IPR011333">
    <property type="entry name" value="SKP1/BTB/POZ_sf"/>
</dbReference>
<reference evidence="4" key="3">
    <citation type="journal article" date="2017" name="Nature">
        <title>Genome sequence of the progenitor of the wheat D genome Aegilops tauschii.</title>
        <authorList>
            <person name="Luo M.C."/>
            <person name="Gu Y.Q."/>
            <person name="Puiu D."/>
            <person name="Wang H."/>
            <person name="Twardziok S.O."/>
            <person name="Deal K.R."/>
            <person name="Huo N."/>
            <person name="Zhu T."/>
            <person name="Wang L."/>
            <person name="Wang Y."/>
            <person name="McGuire P.E."/>
            <person name="Liu S."/>
            <person name="Long H."/>
            <person name="Ramasamy R.K."/>
            <person name="Rodriguez J.C."/>
            <person name="Van S.L."/>
            <person name="Yuan L."/>
            <person name="Wang Z."/>
            <person name="Xia Z."/>
            <person name="Xiao L."/>
            <person name="Anderson O.D."/>
            <person name="Ouyang S."/>
            <person name="Liang Y."/>
            <person name="Zimin A.V."/>
            <person name="Pertea G."/>
            <person name="Qi P."/>
            <person name="Bennetzen J.L."/>
            <person name="Dai X."/>
            <person name="Dawson M.W."/>
            <person name="Muller H.G."/>
            <person name="Kugler K."/>
            <person name="Rivarola-Duarte L."/>
            <person name="Spannagl M."/>
            <person name="Mayer K.F.X."/>
            <person name="Lu F.H."/>
            <person name="Bevan M.W."/>
            <person name="Leroy P."/>
            <person name="Li P."/>
            <person name="You F.M."/>
            <person name="Sun Q."/>
            <person name="Liu Z."/>
            <person name="Lyons E."/>
            <person name="Wicker T."/>
            <person name="Salzberg S.L."/>
            <person name="Devos K.M."/>
            <person name="Dvorak J."/>
        </authorList>
    </citation>
    <scope>NUCLEOTIDE SEQUENCE [LARGE SCALE GENOMIC DNA]</scope>
    <source>
        <strain evidence="4">cv. AL8/78</strain>
    </source>
</reference>
<reference evidence="4" key="5">
    <citation type="journal article" date="2021" name="G3 (Bethesda)">
        <title>Aegilops tauschii genome assembly Aet v5.0 features greater sequence contiguity and improved annotation.</title>
        <authorList>
            <person name="Wang L."/>
            <person name="Zhu T."/>
            <person name="Rodriguez J.C."/>
            <person name="Deal K.R."/>
            <person name="Dubcovsky J."/>
            <person name="McGuire P.E."/>
            <person name="Lux T."/>
            <person name="Spannagl M."/>
            <person name="Mayer K.F.X."/>
            <person name="Baldrich P."/>
            <person name="Meyers B.C."/>
            <person name="Huo N."/>
            <person name="Gu Y.Q."/>
            <person name="Zhou H."/>
            <person name="Devos K.M."/>
            <person name="Bennetzen J.L."/>
            <person name="Unver T."/>
            <person name="Budak H."/>
            <person name="Gulick P.J."/>
            <person name="Galiba G."/>
            <person name="Kalapos B."/>
            <person name="Nelson D.R."/>
            <person name="Li P."/>
            <person name="You F.M."/>
            <person name="Luo M.C."/>
            <person name="Dvorak J."/>
        </authorList>
    </citation>
    <scope>NUCLEOTIDE SEQUENCE [LARGE SCALE GENOMIC DNA]</scope>
    <source>
        <strain evidence="4">cv. AL8/78</strain>
    </source>
</reference>
<dbReference type="EnsemblPlants" id="AET6Gv20049500.1">
    <property type="protein sequence ID" value="AET6Gv20049500.1"/>
    <property type="gene ID" value="AET6Gv20049500"/>
</dbReference>
<name>A0A453MRW1_AEGTS</name>
<comment type="pathway">
    <text evidence="1">Protein modification; protein ubiquitination.</text>
</comment>
<proteinExistence type="inferred from homology"/>
<dbReference type="Proteomes" id="UP000015105">
    <property type="component" value="Chromosome 6D"/>
</dbReference>
<evidence type="ECO:0000259" key="3">
    <source>
        <dbReference type="PROSITE" id="PS50097"/>
    </source>
</evidence>
<dbReference type="InterPro" id="IPR056423">
    <property type="entry name" value="BACK_BPM_SPOP"/>
</dbReference>
<dbReference type="PANTHER" id="PTHR26379">
    <property type="entry name" value="BTB/POZ AND MATH DOMAIN-CONTAINING PROTEIN 1"/>
    <property type="match status" value="1"/>
</dbReference>
<evidence type="ECO:0000313" key="4">
    <source>
        <dbReference type="EnsemblPlants" id="AET6Gv20049500.1"/>
    </source>
</evidence>
<dbReference type="STRING" id="200361.A0A453MRW1"/>
<comment type="similarity">
    <text evidence="2">Belongs to the Tdpoz family.</text>
</comment>
<dbReference type="Gene3D" id="1.25.40.420">
    <property type="match status" value="1"/>
</dbReference>
<keyword evidence="5" id="KW-1185">Reference proteome</keyword>
<dbReference type="InterPro" id="IPR000210">
    <property type="entry name" value="BTB/POZ_dom"/>
</dbReference>
<organism evidence="4 5">
    <name type="scientific">Aegilops tauschii subsp. strangulata</name>
    <name type="common">Goatgrass</name>
    <dbReference type="NCBI Taxonomy" id="200361"/>
    <lineage>
        <taxon>Eukaryota</taxon>
        <taxon>Viridiplantae</taxon>
        <taxon>Streptophyta</taxon>
        <taxon>Embryophyta</taxon>
        <taxon>Tracheophyta</taxon>
        <taxon>Spermatophyta</taxon>
        <taxon>Magnoliopsida</taxon>
        <taxon>Liliopsida</taxon>
        <taxon>Poales</taxon>
        <taxon>Poaceae</taxon>
        <taxon>BOP clade</taxon>
        <taxon>Pooideae</taxon>
        <taxon>Triticodae</taxon>
        <taxon>Triticeae</taxon>
        <taxon>Triticinae</taxon>
        <taxon>Aegilops</taxon>
    </lineage>
</organism>
<sequence length="296" mass="32831">PPSHADAYPFMVTFTAFAAHGDGAPPSHHAECGHVYTRGNHGLKRPCGFPEFIGDYTDIPIERGLTVMWRVRVTREKPGGPEIGRQLGRLLDPGLATWTDVSFVVAGETFRAHRALLAARSPVFEAQLFGAMLESSSASITLEDIEPGTFETMLRFIYTDALPDDPPDLEALRRLLVAADRFALDGLKRECAERLLGSMSTDTVVDMLRWACTYNCAELREECVDFVAARRNFNEVVLTVGFMELVLESPSILDDVKESAARQQRAKESLGDSDLPIRRGMASPYYGYYYYQPAAA</sequence>
<dbReference type="CDD" id="cd14733">
    <property type="entry name" value="BACK"/>
    <property type="match status" value="1"/>
</dbReference>
<reference evidence="5" key="1">
    <citation type="journal article" date="2014" name="Science">
        <title>Ancient hybridizations among the ancestral genomes of bread wheat.</title>
        <authorList>
            <consortium name="International Wheat Genome Sequencing Consortium,"/>
            <person name="Marcussen T."/>
            <person name="Sandve S.R."/>
            <person name="Heier L."/>
            <person name="Spannagl M."/>
            <person name="Pfeifer M."/>
            <person name="Jakobsen K.S."/>
            <person name="Wulff B.B."/>
            <person name="Steuernagel B."/>
            <person name="Mayer K.F."/>
            <person name="Olsen O.A."/>
        </authorList>
    </citation>
    <scope>NUCLEOTIDE SEQUENCE [LARGE SCALE GENOMIC DNA]</scope>
    <source>
        <strain evidence="5">cv. AL8/78</strain>
    </source>
</reference>
<dbReference type="Pfam" id="PF24570">
    <property type="entry name" value="BACK_BPM_SPOP"/>
    <property type="match status" value="1"/>
</dbReference>
<evidence type="ECO:0000256" key="1">
    <source>
        <dbReference type="ARBA" id="ARBA00004906"/>
    </source>
</evidence>
<feature type="domain" description="BTB" evidence="3">
    <location>
        <begin position="99"/>
        <end position="166"/>
    </location>
</feature>
<dbReference type="SMART" id="SM00225">
    <property type="entry name" value="BTB"/>
    <property type="match status" value="1"/>
</dbReference>
<protein>
    <recommendedName>
        <fullName evidence="3">BTB domain-containing protein</fullName>
    </recommendedName>
</protein>
<dbReference type="PROSITE" id="PS50097">
    <property type="entry name" value="BTB"/>
    <property type="match status" value="1"/>
</dbReference>
<evidence type="ECO:0000313" key="5">
    <source>
        <dbReference type="Proteomes" id="UP000015105"/>
    </source>
</evidence>
<reference evidence="4" key="4">
    <citation type="submission" date="2019-03" db="UniProtKB">
        <authorList>
            <consortium name="EnsemblPlants"/>
        </authorList>
    </citation>
    <scope>IDENTIFICATION</scope>
</reference>
<dbReference type="InterPro" id="IPR045005">
    <property type="entry name" value="BPM1-6"/>
</dbReference>
<accession>A0A453MRW1</accession>
<dbReference type="Pfam" id="PF00651">
    <property type="entry name" value="BTB"/>
    <property type="match status" value="1"/>
</dbReference>
<evidence type="ECO:0000256" key="2">
    <source>
        <dbReference type="ARBA" id="ARBA00010846"/>
    </source>
</evidence>
<dbReference type="GO" id="GO:0016567">
    <property type="term" value="P:protein ubiquitination"/>
    <property type="evidence" value="ECO:0007669"/>
    <property type="project" value="InterPro"/>
</dbReference>
<dbReference type="Gramene" id="AET6Gv20049500.1">
    <property type="protein sequence ID" value="AET6Gv20049500.1"/>
    <property type="gene ID" value="AET6Gv20049500"/>
</dbReference>
<dbReference type="Gene3D" id="3.30.710.10">
    <property type="entry name" value="Potassium Channel Kv1.1, Chain A"/>
    <property type="match status" value="1"/>
</dbReference>
<reference evidence="5" key="2">
    <citation type="journal article" date="2017" name="Nat. Plants">
        <title>The Aegilops tauschii genome reveals multiple impacts of transposons.</title>
        <authorList>
            <person name="Zhao G."/>
            <person name="Zou C."/>
            <person name="Li K."/>
            <person name="Wang K."/>
            <person name="Li T."/>
            <person name="Gao L."/>
            <person name="Zhang X."/>
            <person name="Wang H."/>
            <person name="Yang Z."/>
            <person name="Liu X."/>
            <person name="Jiang W."/>
            <person name="Mao L."/>
            <person name="Kong X."/>
            <person name="Jiao Y."/>
            <person name="Jia J."/>
        </authorList>
    </citation>
    <scope>NUCLEOTIDE SEQUENCE [LARGE SCALE GENOMIC DNA]</scope>
    <source>
        <strain evidence="5">cv. AL8/78</strain>
    </source>
</reference>
<dbReference type="AlphaFoldDB" id="A0A453MRW1"/>
<dbReference type="PANTHER" id="PTHR26379:SF504">
    <property type="entry name" value="OS08G0523800 PROTEIN"/>
    <property type="match status" value="1"/>
</dbReference>
<dbReference type="SUPFAM" id="SSF54695">
    <property type="entry name" value="POZ domain"/>
    <property type="match status" value="1"/>
</dbReference>